<protein>
    <submittedName>
        <fullName evidence="3">DUF2892 domain-containing protein</fullName>
    </submittedName>
</protein>
<keyword evidence="1" id="KW-0472">Membrane</keyword>
<keyword evidence="4" id="KW-1185">Reference proteome</keyword>
<dbReference type="Proteomes" id="UP000315995">
    <property type="component" value="Chromosome"/>
</dbReference>
<evidence type="ECO:0000256" key="1">
    <source>
        <dbReference type="SAM" id="Phobius"/>
    </source>
</evidence>
<evidence type="ECO:0000259" key="2">
    <source>
        <dbReference type="Pfam" id="PF11127"/>
    </source>
</evidence>
<dbReference type="InterPro" id="IPR021309">
    <property type="entry name" value="YgaP-like_TM"/>
</dbReference>
<dbReference type="EMBL" id="CP041186">
    <property type="protein sequence ID" value="QDG50328.1"/>
    <property type="molecule type" value="Genomic_DNA"/>
</dbReference>
<evidence type="ECO:0000313" key="3">
    <source>
        <dbReference type="EMBL" id="QDG50328.1"/>
    </source>
</evidence>
<keyword evidence="1" id="KW-1133">Transmembrane helix</keyword>
<name>A0A4Y6PPT3_PERCE</name>
<gene>
    <name evidence="3" type="ORF">FIV42_06145</name>
</gene>
<dbReference type="AlphaFoldDB" id="A0A4Y6PPT3"/>
<dbReference type="Pfam" id="PF11127">
    <property type="entry name" value="YgaP-like_TM"/>
    <property type="match status" value="1"/>
</dbReference>
<reference evidence="3 4" key="1">
    <citation type="submission" date="2019-06" db="EMBL/GenBank/DDBJ databases">
        <title>Persicimonas caeni gen. nov., sp. nov., a predatory bacterium isolated from solar saltern.</title>
        <authorList>
            <person name="Wang S."/>
        </authorList>
    </citation>
    <scope>NUCLEOTIDE SEQUENCE [LARGE SCALE GENOMIC DNA]</scope>
    <source>
        <strain evidence="3 4">YN101</strain>
    </source>
</reference>
<keyword evidence="1" id="KW-0812">Transmembrane</keyword>
<sequence>MTALKKLTNEGSIDRIARVVLGVVLLSLVFVGPQTAWGLLGIIPLATGAVGFCPLYRLVGINTCKNGECAPQS</sequence>
<dbReference type="OrthoDB" id="9804804at2"/>
<feature type="transmembrane region" description="Helical" evidence="1">
    <location>
        <begin position="12"/>
        <end position="31"/>
    </location>
</feature>
<proteinExistence type="predicted"/>
<feature type="domain" description="Inner membrane protein YgaP-like transmembrane" evidence="2">
    <location>
        <begin position="8"/>
        <end position="66"/>
    </location>
</feature>
<evidence type="ECO:0000313" key="4">
    <source>
        <dbReference type="Proteomes" id="UP000315995"/>
    </source>
</evidence>
<organism evidence="3 4">
    <name type="scientific">Persicimonas caeni</name>
    <dbReference type="NCBI Taxonomy" id="2292766"/>
    <lineage>
        <taxon>Bacteria</taxon>
        <taxon>Deltaproteobacteria</taxon>
        <taxon>Bradymonadales</taxon>
        <taxon>Bradymonadaceae</taxon>
        <taxon>Persicimonas</taxon>
    </lineage>
</organism>
<accession>A0A4Y6PPT3</accession>
<accession>A0A5B8Y6Z9</accession>
<feature type="transmembrane region" description="Helical" evidence="1">
    <location>
        <begin position="37"/>
        <end position="56"/>
    </location>
</feature>
<dbReference type="RefSeq" id="WP_141196824.1">
    <property type="nucleotide sequence ID" value="NZ_CP041186.1"/>
</dbReference>